<dbReference type="GO" id="GO:0005829">
    <property type="term" value="C:cytosol"/>
    <property type="evidence" value="ECO:0007669"/>
    <property type="project" value="TreeGrafter"/>
</dbReference>
<evidence type="ECO:0000256" key="2">
    <source>
        <dbReference type="PIRSR" id="PIRSR639126-1"/>
    </source>
</evidence>
<dbReference type="OrthoDB" id="113620at2759"/>
<keyword evidence="6" id="KW-1185">Reference proteome</keyword>
<protein>
    <recommendedName>
        <fullName evidence="3">Gamma-glutamylcyclotransferase family protein</fullName>
    </recommendedName>
</protein>
<name>A0A9Q0N4V2_9DIPT</name>
<dbReference type="Gene3D" id="3.10.490.10">
    <property type="entry name" value="Gamma-glutamyl cyclotransferase-like"/>
    <property type="match status" value="1"/>
</dbReference>
<dbReference type="InterPro" id="IPR036568">
    <property type="entry name" value="GGCT-like_sf"/>
</dbReference>
<evidence type="ECO:0000256" key="3">
    <source>
        <dbReference type="RuleBase" id="RU367036"/>
    </source>
</evidence>
<dbReference type="FunFam" id="3.10.490.10:FF:000011">
    <property type="entry name" value="Troponin C-akin-1 protein"/>
    <property type="match status" value="1"/>
</dbReference>
<dbReference type="CDD" id="cd06661">
    <property type="entry name" value="GGCT_like"/>
    <property type="match status" value="1"/>
</dbReference>
<dbReference type="Pfam" id="PF06094">
    <property type="entry name" value="GGACT"/>
    <property type="match status" value="1"/>
</dbReference>
<dbReference type="SUPFAM" id="SSF110857">
    <property type="entry name" value="Gamma-glutamyl cyclotransferase-like"/>
    <property type="match status" value="1"/>
</dbReference>
<comment type="caution">
    <text evidence="5">The sequence shown here is derived from an EMBL/GenBank/DDBJ whole genome shotgun (WGS) entry which is preliminary data.</text>
</comment>
<feature type="active site" description="Proton acceptor" evidence="2">
    <location>
        <position position="269"/>
    </location>
</feature>
<dbReference type="Proteomes" id="UP001151699">
    <property type="component" value="Chromosome B"/>
</dbReference>
<gene>
    <name evidence="5" type="primary">Tina-1</name>
    <name evidence="5" type="ORF">Bhyg_08158</name>
</gene>
<evidence type="ECO:0000313" key="5">
    <source>
        <dbReference type="EMBL" id="KAJ6643202.1"/>
    </source>
</evidence>
<reference evidence="5" key="1">
    <citation type="submission" date="2022-07" db="EMBL/GenBank/DDBJ databases">
        <authorList>
            <person name="Trinca V."/>
            <person name="Uliana J.V.C."/>
            <person name="Torres T.T."/>
            <person name="Ward R.J."/>
            <person name="Monesi N."/>
        </authorList>
    </citation>
    <scope>NUCLEOTIDE SEQUENCE</scope>
    <source>
        <strain evidence="5">HSMRA1968</strain>
        <tissue evidence="5">Whole embryos</tissue>
    </source>
</reference>
<dbReference type="InterPro" id="IPR039126">
    <property type="entry name" value="GGACT"/>
</dbReference>
<sequence>MPSQNDASVIIIKQAVGWKSCTVVERYIQNTLSSKRKIVQTIFGSVKESGPNKKLLFGKNGPTNVDVAYSSKDVNNVVPADITEDTTNKLPESIIERDRNDLMDVELATIQNITSSQIRRQCVAFPSNNGQTMPLGADVPANIANSTFHGFKFPFSFPVHFINTPKSLNIFSVHLQLSKKFQQAASTLQKLFVYGTLKSGEANHNILQNSTNGVAKYWCKATTTKKMPLVIGTRYNIPFLLNKPGVGSYVTGEIYEVDDKMMELLDNLEDCQRLYKRDLQLMNMGIGEGNVLCNVFLLDKYPEHLLDLPYLTEYKNSNEHPYIKKSLRNKGLAEEDFTPASAAA</sequence>
<dbReference type="AlphaFoldDB" id="A0A9Q0N4V2"/>
<comment type="similarity">
    <text evidence="1 3">Belongs to the gamma-glutamylcyclotransferase family.</text>
</comment>
<dbReference type="InterPro" id="IPR009288">
    <property type="entry name" value="AIG2-like_dom"/>
</dbReference>
<evidence type="ECO:0000313" key="6">
    <source>
        <dbReference type="Proteomes" id="UP001151699"/>
    </source>
</evidence>
<dbReference type="PANTHER" id="PTHR12510:SF18">
    <property type="entry name" value="TROPONIN C-AKIN-1 PROTEIN"/>
    <property type="match status" value="1"/>
</dbReference>
<evidence type="ECO:0000256" key="1">
    <source>
        <dbReference type="ARBA" id="ARBA00008861"/>
    </source>
</evidence>
<dbReference type="InterPro" id="IPR013024">
    <property type="entry name" value="GGCT-like"/>
</dbReference>
<proteinExistence type="inferred from homology"/>
<feature type="domain" description="Gamma-glutamylcyclotransferase AIG2-like" evidence="4">
    <location>
        <begin position="191"/>
        <end position="308"/>
    </location>
</feature>
<dbReference type="GO" id="GO:0061929">
    <property type="term" value="F:gamma-glutamylaminecyclotransferase activity"/>
    <property type="evidence" value="ECO:0007669"/>
    <property type="project" value="InterPro"/>
</dbReference>
<organism evidence="5 6">
    <name type="scientific">Pseudolycoriella hygida</name>
    <dbReference type="NCBI Taxonomy" id="35572"/>
    <lineage>
        <taxon>Eukaryota</taxon>
        <taxon>Metazoa</taxon>
        <taxon>Ecdysozoa</taxon>
        <taxon>Arthropoda</taxon>
        <taxon>Hexapoda</taxon>
        <taxon>Insecta</taxon>
        <taxon>Pterygota</taxon>
        <taxon>Neoptera</taxon>
        <taxon>Endopterygota</taxon>
        <taxon>Diptera</taxon>
        <taxon>Nematocera</taxon>
        <taxon>Sciaroidea</taxon>
        <taxon>Sciaridae</taxon>
        <taxon>Pseudolycoriella</taxon>
    </lineage>
</organism>
<dbReference type="PANTHER" id="PTHR12510">
    <property type="entry name" value="TROPONIN C-AKIN-1 PROTEIN"/>
    <property type="match status" value="1"/>
</dbReference>
<accession>A0A9Q0N4V2</accession>
<dbReference type="EMBL" id="WJQU01000002">
    <property type="protein sequence ID" value="KAJ6643202.1"/>
    <property type="molecule type" value="Genomic_DNA"/>
</dbReference>
<evidence type="ECO:0000259" key="4">
    <source>
        <dbReference type="Pfam" id="PF06094"/>
    </source>
</evidence>